<keyword evidence="2" id="KW-0812">Transmembrane</keyword>
<name>A0A210Q120_MIZYE</name>
<feature type="signal peptide" evidence="3">
    <location>
        <begin position="1"/>
        <end position="22"/>
    </location>
</feature>
<dbReference type="InterPro" id="IPR000742">
    <property type="entry name" value="EGF"/>
</dbReference>
<comment type="caution">
    <text evidence="1">Lacks conserved residue(s) required for the propagation of feature annotation.</text>
</comment>
<keyword evidence="2" id="KW-0472">Membrane</keyword>
<evidence type="ECO:0000313" key="6">
    <source>
        <dbReference type="Proteomes" id="UP000242188"/>
    </source>
</evidence>
<evidence type="ECO:0000313" key="5">
    <source>
        <dbReference type="EMBL" id="OWF42422.1"/>
    </source>
</evidence>
<evidence type="ECO:0000256" key="1">
    <source>
        <dbReference type="PROSITE-ProRule" id="PRU00076"/>
    </source>
</evidence>
<dbReference type="Pfam" id="PF00008">
    <property type="entry name" value="EGF"/>
    <property type="match status" value="1"/>
</dbReference>
<feature type="chain" id="PRO_5012171208" evidence="3">
    <location>
        <begin position="23"/>
        <end position="450"/>
    </location>
</feature>
<dbReference type="PROSITE" id="PS50026">
    <property type="entry name" value="EGF_3"/>
    <property type="match status" value="1"/>
</dbReference>
<dbReference type="AlphaFoldDB" id="A0A210Q120"/>
<reference evidence="5 6" key="1">
    <citation type="journal article" date="2017" name="Nat. Ecol. Evol.">
        <title>Scallop genome provides insights into evolution of bilaterian karyotype and development.</title>
        <authorList>
            <person name="Wang S."/>
            <person name="Zhang J."/>
            <person name="Jiao W."/>
            <person name="Li J."/>
            <person name="Xun X."/>
            <person name="Sun Y."/>
            <person name="Guo X."/>
            <person name="Huan P."/>
            <person name="Dong B."/>
            <person name="Zhang L."/>
            <person name="Hu X."/>
            <person name="Sun X."/>
            <person name="Wang J."/>
            <person name="Zhao C."/>
            <person name="Wang Y."/>
            <person name="Wang D."/>
            <person name="Huang X."/>
            <person name="Wang R."/>
            <person name="Lv J."/>
            <person name="Li Y."/>
            <person name="Zhang Z."/>
            <person name="Liu B."/>
            <person name="Lu W."/>
            <person name="Hui Y."/>
            <person name="Liang J."/>
            <person name="Zhou Z."/>
            <person name="Hou R."/>
            <person name="Li X."/>
            <person name="Liu Y."/>
            <person name="Li H."/>
            <person name="Ning X."/>
            <person name="Lin Y."/>
            <person name="Zhao L."/>
            <person name="Xing Q."/>
            <person name="Dou J."/>
            <person name="Li Y."/>
            <person name="Mao J."/>
            <person name="Guo H."/>
            <person name="Dou H."/>
            <person name="Li T."/>
            <person name="Mu C."/>
            <person name="Jiang W."/>
            <person name="Fu Q."/>
            <person name="Fu X."/>
            <person name="Miao Y."/>
            <person name="Liu J."/>
            <person name="Yu Q."/>
            <person name="Li R."/>
            <person name="Liao H."/>
            <person name="Li X."/>
            <person name="Kong Y."/>
            <person name="Jiang Z."/>
            <person name="Chourrout D."/>
            <person name="Li R."/>
            <person name="Bao Z."/>
        </authorList>
    </citation>
    <scope>NUCLEOTIDE SEQUENCE [LARGE SCALE GENOMIC DNA]</scope>
    <source>
        <strain evidence="5 6">PY_sf001</strain>
    </source>
</reference>
<keyword evidence="6" id="KW-1185">Reference proteome</keyword>
<keyword evidence="5" id="KW-0675">Receptor</keyword>
<dbReference type="EMBL" id="NEDP02005283">
    <property type="protein sequence ID" value="OWF42422.1"/>
    <property type="molecule type" value="Genomic_DNA"/>
</dbReference>
<comment type="caution">
    <text evidence="5">The sequence shown here is derived from an EMBL/GenBank/DDBJ whole genome shotgun (WGS) entry which is preliminary data.</text>
</comment>
<accession>A0A210Q120</accession>
<keyword evidence="2" id="KW-1133">Transmembrane helix</keyword>
<evidence type="ECO:0000256" key="2">
    <source>
        <dbReference type="SAM" id="Phobius"/>
    </source>
</evidence>
<feature type="transmembrane region" description="Helical" evidence="2">
    <location>
        <begin position="314"/>
        <end position="336"/>
    </location>
</feature>
<gene>
    <name evidence="5" type="ORF">KP79_PYT24218</name>
</gene>
<dbReference type="Proteomes" id="UP000242188">
    <property type="component" value="Unassembled WGS sequence"/>
</dbReference>
<keyword evidence="1" id="KW-0245">EGF-like domain</keyword>
<feature type="domain" description="EGF-like" evidence="4">
    <location>
        <begin position="260"/>
        <end position="301"/>
    </location>
</feature>
<evidence type="ECO:0000256" key="3">
    <source>
        <dbReference type="SAM" id="SignalP"/>
    </source>
</evidence>
<dbReference type="CDD" id="cd00054">
    <property type="entry name" value="EGF_CA"/>
    <property type="match status" value="1"/>
</dbReference>
<protein>
    <submittedName>
        <fullName evidence="5">Interphotoreceptor matrix proteoglycan 2</fullName>
    </submittedName>
</protein>
<proteinExistence type="predicted"/>
<organism evidence="5 6">
    <name type="scientific">Mizuhopecten yessoensis</name>
    <name type="common">Japanese scallop</name>
    <name type="synonym">Patinopecten yessoensis</name>
    <dbReference type="NCBI Taxonomy" id="6573"/>
    <lineage>
        <taxon>Eukaryota</taxon>
        <taxon>Metazoa</taxon>
        <taxon>Spiralia</taxon>
        <taxon>Lophotrochozoa</taxon>
        <taxon>Mollusca</taxon>
        <taxon>Bivalvia</taxon>
        <taxon>Autobranchia</taxon>
        <taxon>Pteriomorphia</taxon>
        <taxon>Pectinida</taxon>
        <taxon>Pectinoidea</taxon>
        <taxon>Pectinidae</taxon>
        <taxon>Mizuhopecten</taxon>
    </lineage>
</organism>
<dbReference type="OrthoDB" id="6163206at2759"/>
<sequence length="450" mass="51195">MDLNIKGLFLTLICTSVRKVTGSFIELPARTQNLAPDGNNNNMSINTNTSSYNKGHPVFAPPQEQQPIYARPPKKYIVFAPIQGGNARLFYMPRNTTLNPLSNNYQWHQPMFEHAIWSFTLTVYVKGSYPSMLNNPSSPTYQTYATAFKQRLVLIYGDYEGFKGLTINGFFKGSIACKFTLKGNTDFQKQVFDKTKSDYRDVNITVDRKIYAVESNKTASAIATEMLASTREDRICSALQNVCPYDTLCSWSNSSGFVCIHKCATKNPCSHDGECYVNTEGTVKCRCKEDSTLVYKGDTCEEEVFKFFSKNNTYIFNTCEFAVIIGLIVLIICLIARNRRRQTGKPNSPTLPGTAEVHRNTSRMENEDMDIILETPPGQRPIPEQERRMYPAPQLYPRLADYHKTAVEAVQNNRPIPRQGRLMYPGRQAPMNWTGNNMAAEEFVQNRYRY</sequence>
<keyword evidence="3" id="KW-0732">Signal</keyword>
<evidence type="ECO:0000259" key="4">
    <source>
        <dbReference type="PROSITE" id="PS50026"/>
    </source>
</evidence>